<keyword evidence="3" id="KW-1185">Reference proteome</keyword>
<comment type="caution">
    <text evidence="2">The sequence shown here is derived from an EMBL/GenBank/DDBJ whole genome shotgun (WGS) entry which is preliminary data.</text>
</comment>
<name>A0ABV6QVS6_9ACTN</name>
<dbReference type="SUPFAM" id="SSF141072">
    <property type="entry name" value="CalX-like"/>
    <property type="match status" value="2"/>
</dbReference>
<accession>A0ABV6QVS6</accession>
<evidence type="ECO:0000313" key="3">
    <source>
        <dbReference type="Proteomes" id="UP001589890"/>
    </source>
</evidence>
<dbReference type="RefSeq" id="WP_380052795.1">
    <property type="nucleotide sequence ID" value="NZ_JBHLTC010000036.1"/>
</dbReference>
<dbReference type="InterPro" id="IPR038081">
    <property type="entry name" value="CalX-like_sf"/>
</dbReference>
<reference evidence="2 3" key="1">
    <citation type="submission" date="2024-09" db="EMBL/GenBank/DDBJ databases">
        <authorList>
            <person name="Sun Q."/>
            <person name="Mori K."/>
        </authorList>
    </citation>
    <scope>NUCLEOTIDE SEQUENCE [LARGE SCALE GENOMIC DNA]</scope>
    <source>
        <strain evidence="2 3">CGMCC 1.15906</strain>
    </source>
</reference>
<dbReference type="EMBL" id="JBHLTC010000036">
    <property type="protein sequence ID" value="MFC0627712.1"/>
    <property type="molecule type" value="Genomic_DNA"/>
</dbReference>
<feature type="signal peptide" evidence="1">
    <location>
        <begin position="1"/>
        <end position="24"/>
    </location>
</feature>
<evidence type="ECO:0000256" key="1">
    <source>
        <dbReference type="SAM" id="SignalP"/>
    </source>
</evidence>
<dbReference type="InterPro" id="IPR029058">
    <property type="entry name" value="AB_hydrolase_fold"/>
</dbReference>
<evidence type="ECO:0008006" key="4">
    <source>
        <dbReference type="Google" id="ProtNLM"/>
    </source>
</evidence>
<proteinExistence type="predicted"/>
<dbReference type="Gene3D" id="2.60.40.2030">
    <property type="match status" value="2"/>
</dbReference>
<keyword evidence="1" id="KW-0732">Signal</keyword>
<sequence length="798" mass="85030">MRLARLAVAAMLGVALAPVPPAVAAVVGDVAVSEYDLGDEAVYLPGITGKAELRARVYRPTGFAGRRPLVIFLHGWHSNCYEPKAPAGADAGERVPNASITPNPKVEARRKAEAGLKAGDEPRYWPCPPDSLPLPSYRGYDAPARELASHGYQVVSISANGVNAQDGVSDDAGAQARGELVMAHLDLWRRWSTSGGGPYGKAFVGKVDLGRVGLMGHSRGGEGVVRAGLINLRRGSPYGIKAVQPLAPVNFVRSVIPGVAMNVILPYCDGDASNLQGQHYYDDAASFQDGVSRSTALLMGANHNYFNTEWTPGQSTAPGHGFDDWEGKKEPCGANSSGRLKPLQQQALGAKYISGFFRLELGKEKELLPLFDGSGDVVTARAADRKDLQQSGVTGNLTATSCAGMTCVASDKPDRFPHFAPASLARTTPLPAFTKLGWTGKDGTIRYDVRGDVRRYGVLTFRAAPGVGAGDTDLTVAVVDAQGRTATVPVSTVSKALNQLPGDGEAEVPRTVLRSVQVPLASLKGIDLSNVREVQVRADRVDSGSAFLADMAFARPDVSDARPVNLPGIRVNDLPSMQEGDSGEKTAAFTVSLSRPSSQEVTVDAETFWRDDDRQTIVKSVVRRVTFKPGQTSQRVELAVQGNTRDGWDGRYHLVLTGARHALVDKPLGTGLVIDDDPEPVFTIGTTGEGTEGGTVRFPLRLSAPSDKTWWFEGEFVDGTATLGDDFRSSMAPPDYHNPKYPMDQGEIPPGETTGWLAVPAVADGIHEPDETFQLKVLSTSGATPELPLTLTGTIHNH</sequence>
<organism evidence="2 3">
    <name type="scientific">Kribbella deserti</name>
    <dbReference type="NCBI Taxonomy" id="1926257"/>
    <lineage>
        <taxon>Bacteria</taxon>
        <taxon>Bacillati</taxon>
        <taxon>Actinomycetota</taxon>
        <taxon>Actinomycetes</taxon>
        <taxon>Propionibacteriales</taxon>
        <taxon>Kribbellaceae</taxon>
        <taxon>Kribbella</taxon>
    </lineage>
</organism>
<protein>
    <recommendedName>
        <fullName evidence="4">Secreted protein</fullName>
    </recommendedName>
</protein>
<evidence type="ECO:0000313" key="2">
    <source>
        <dbReference type="EMBL" id="MFC0627712.1"/>
    </source>
</evidence>
<dbReference type="Proteomes" id="UP001589890">
    <property type="component" value="Unassembled WGS sequence"/>
</dbReference>
<gene>
    <name evidence="2" type="ORF">ACFFGN_26800</name>
</gene>
<dbReference type="SUPFAM" id="SSF53474">
    <property type="entry name" value="alpha/beta-Hydrolases"/>
    <property type="match status" value="1"/>
</dbReference>
<dbReference type="Gene3D" id="3.40.50.1820">
    <property type="entry name" value="alpha/beta hydrolase"/>
    <property type="match status" value="1"/>
</dbReference>
<feature type="chain" id="PRO_5046358757" description="Secreted protein" evidence="1">
    <location>
        <begin position="25"/>
        <end position="798"/>
    </location>
</feature>